<feature type="domain" description="WsaF N-terminal" evidence="1">
    <location>
        <begin position="11"/>
        <end position="42"/>
    </location>
</feature>
<evidence type="ECO:0000259" key="2">
    <source>
        <dbReference type="Pfam" id="PF22772"/>
    </source>
</evidence>
<dbReference type="Proteomes" id="UP000748752">
    <property type="component" value="Unassembled WGS sequence"/>
</dbReference>
<evidence type="ECO:0008006" key="5">
    <source>
        <dbReference type="Google" id="ProtNLM"/>
    </source>
</evidence>
<gene>
    <name evidence="3" type="ORF">CKO31_14240</name>
</gene>
<dbReference type="Gene3D" id="3.40.50.2000">
    <property type="entry name" value="Glycogen Phosphorylase B"/>
    <property type="match status" value="1"/>
</dbReference>
<dbReference type="Pfam" id="PF21374">
    <property type="entry name" value="WsaF_N"/>
    <property type="match status" value="1"/>
</dbReference>
<dbReference type="InterPro" id="IPR048510">
    <property type="entry name" value="WsaF_N"/>
</dbReference>
<dbReference type="SUPFAM" id="SSF53756">
    <property type="entry name" value="UDP-Glycosyltransferase/glycogen phosphorylase"/>
    <property type="match status" value="1"/>
</dbReference>
<dbReference type="Pfam" id="PF22772">
    <property type="entry name" value="WsaF_C"/>
    <property type="match status" value="1"/>
</dbReference>
<name>A0ABS1CJK1_9GAMM</name>
<dbReference type="CDD" id="cd01635">
    <property type="entry name" value="Glycosyltransferase_GTB-type"/>
    <property type="match status" value="1"/>
</dbReference>
<keyword evidence="4" id="KW-1185">Reference proteome</keyword>
<evidence type="ECO:0000259" key="1">
    <source>
        <dbReference type="Pfam" id="PF21374"/>
    </source>
</evidence>
<accession>A0ABS1CJK1</accession>
<evidence type="ECO:0000313" key="3">
    <source>
        <dbReference type="EMBL" id="MBK1631873.1"/>
    </source>
</evidence>
<evidence type="ECO:0000313" key="4">
    <source>
        <dbReference type="Proteomes" id="UP000748752"/>
    </source>
</evidence>
<comment type="caution">
    <text evidence="3">The sequence shown here is derived from an EMBL/GenBank/DDBJ whole genome shotgun (WGS) entry which is preliminary data.</text>
</comment>
<reference evidence="3 4" key="1">
    <citation type="journal article" date="2020" name="Microorganisms">
        <title>Osmotic Adaptation and Compatible Solute Biosynthesis of Phototrophic Bacteria as Revealed from Genome Analyses.</title>
        <authorList>
            <person name="Imhoff J.F."/>
            <person name="Rahn T."/>
            <person name="Kunzel S."/>
            <person name="Keller A."/>
            <person name="Neulinger S.C."/>
        </authorList>
    </citation>
    <scope>NUCLEOTIDE SEQUENCE [LARGE SCALE GENOMIC DNA]</scope>
    <source>
        <strain evidence="3 4">DSM 6210</strain>
    </source>
</reference>
<proteinExistence type="predicted"/>
<dbReference type="InterPro" id="IPR055050">
    <property type="entry name" value="WsaF_C"/>
</dbReference>
<feature type="domain" description="WsaF C-terminal" evidence="2">
    <location>
        <begin position="95"/>
        <end position="230"/>
    </location>
</feature>
<dbReference type="Gene3D" id="3.40.50.11090">
    <property type="match status" value="1"/>
</dbReference>
<sequence length="271" mass="30151">MARSAIAQTSGSKFTYLIQDFEPGFFPWSSEYALALETYGMDMLPIVNEPTVASFLRDLKAGRFSDPDFYHQTTSFWPAVDRNFFCPESTRSRKRKLLFYARPQQRRFMFDIGILALKQACRRGLLPPTDWEVIGVGAHLPDIALGNGQVLRNKPWLSFDRYAALMRSADIMLSLSLAPHTSYPPLEAAACGALVVTNTFGTKTAEALAQLSPDIIAAEPTPLALAAALEQAVESASAKKNKQDRLSLHSDWERALEPAVDKLCEFLDSRD</sequence>
<dbReference type="EMBL" id="NRRV01000034">
    <property type="protein sequence ID" value="MBK1631873.1"/>
    <property type="molecule type" value="Genomic_DNA"/>
</dbReference>
<organism evidence="3 4">
    <name type="scientific">Thiohalocapsa halophila</name>
    <dbReference type="NCBI Taxonomy" id="69359"/>
    <lineage>
        <taxon>Bacteria</taxon>
        <taxon>Pseudomonadati</taxon>
        <taxon>Pseudomonadota</taxon>
        <taxon>Gammaproteobacteria</taxon>
        <taxon>Chromatiales</taxon>
        <taxon>Chromatiaceae</taxon>
        <taxon>Thiohalocapsa</taxon>
    </lineage>
</organism>
<protein>
    <recommendedName>
        <fullName evidence="5">Glycosyltransferase family 4 protein</fullName>
    </recommendedName>
</protein>